<dbReference type="GeneID" id="36332279"/>
<organism evidence="1 2">
    <name type="scientific">Postia placenta MAD-698-R-SB12</name>
    <dbReference type="NCBI Taxonomy" id="670580"/>
    <lineage>
        <taxon>Eukaryota</taxon>
        <taxon>Fungi</taxon>
        <taxon>Dikarya</taxon>
        <taxon>Basidiomycota</taxon>
        <taxon>Agaricomycotina</taxon>
        <taxon>Agaricomycetes</taxon>
        <taxon>Polyporales</taxon>
        <taxon>Adustoporiaceae</taxon>
        <taxon>Rhodonia</taxon>
    </lineage>
</organism>
<dbReference type="AlphaFoldDB" id="A0A1X6MJZ9"/>
<gene>
    <name evidence="1" type="ORF">POSPLADRAFT_1158547</name>
</gene>
<name>A0A1X6MJZ9_9APHY</name>
<dbReference type="EMBL" id="KZ110611">
    <property type="protein sequence ID" value="OSX56781.1"/>
    <property type="molecule type" value="Genomic_DNA"/>
</dbReference>
<dbReference type="Proteomes" id="UP000194127">
    <property type="component" value="Unassembled WGS sequence"/>
</dbReference>
<evidence type="ECO:0000313" key="2">
    <source>
        <dbReference type="Proteomes" id="UP000194127"/>
    </source>
</evidence>
<accession>A0A1X6MJZ9</accession>
<protein>
    <submittedName>
        <fullName evidence="1">Uncharacterized protein</fullName>
    </submittedName>
</protein>
<reference evidence="1 2" key="1">
    <citation type="submission" date="2017-04" db="EMBL/GenBank/DDBJ databases">
        <title>Genome Sequence of the Model Brown-Rot Fungus Postia placenta SB12.</title>
        <authorList>
            <consortium name="DOE Joint Genome Institute"/>
            <person name="Gaskell J."/>
            <person name="Kersten P."/>
            <person name="Larrondo L.F."/>
            <person name="Canessa P."/>
            <person name="Martinez D."/>
            <person name="Hibbett D."/>
            <person name="Schmoll M."/>
            <person name="Kubicek C.P."/>
            <person name="Martinez A.T."/>
            <person name="Yadav J."/>
            <person name="Master E."/>
            <person name="Magnuson J.K."/>
            <person name="James T."/>
            <person name="Yaver D."/>
            <person name="Berka R."/>
            <person name="Labutti K."/>
            <person name="Lipzen A."/>
            <person name="Aerts A."/>
            <person name="Barry K."/>
            <person name="Henrissat B."/>
            <person name="Blanchette R."/>
            <person name="Grigoriev I."/>
            <person name="Cullen D."/>
        </authorList>
    </citation>
    <scope>NUCLEOTIDE SEQUENCE [LARGE SCALE GENOMIC DNA]</scope>
    <source>
        <strain evidence="1 2">MAD-698-R-SB12</strain>
    </source>
</reference>
<proteinExistence type="predicted"/>
<dbReference type="OrthoDB" id="10280058at2759"/>
<sequence>MSSTSGREEVVQLGPTGPADVEDLLDLSGALLSFLPHGEGLELDLAVYAGGDAAQLSELHLCSGGIVEIAKASLKRCKEGCFVGEGGGDPLSSDWRKPKGWGRPTKSYRSDGELCSNLRLGTSEYISKGRLCALVRAQLVRAQHADAAPGAVDNDVSISGR</sequence>
<keyword evidence="2" id="KW-1185">Reference proteome</keyword>
<evidence type="ECO:0000313" key="1">
    <source>
        <dbReference type="EMBL" id="OSX56781.1"/>
    </source>
</evidence>
<dbReference type="RefSeq" id="XP_024333575.1">
    <property type="nucleotide sequence ID" value="XM_024487330.1"/>
</dbReference>